<evidence type="ECO:0000256" key="8">
    <source>
        <dbReference type="ARBA" id="ARBA00023242"/>
    </source>
</evidence>
<feature type="compositionally biased region" description="Polar residues" evidence="11">
    <location>
        <begin position="206"/>
        <end position="226"/>
    </location>
</feature>
<evidence type="ECO:0000256" key="6">
    <source>
        <dbReference type="ARBA" id="ARBA00023015"/>
    </source>
</evidence>
<keyword evidence="6" id="KW-0805">Transcription regulation</keyword>
<feature type="compositionally biased region" description="Polar residues" evidence="11">
    <location>
        <begin position="496"/>
        <end position="512"/>
    </location>
</feature>
<feature type="compositionally biased region" description="Polar residues" evidence="11">
    <location>
        <begin position="234"/>
        <end position="246"/>
    </location>
</feature>
<organism evidence="13 14">
    <name type="scientific">Limulus polyphemus</name>
    <name type="common">Atlantic horseshoe crab</name>
    <dbReference type="NCBI Taxonomy" id="6850"/>
    <lineage>
        <taxon>Eukaryota</taxon>
        <taxon>Metazoa</taxon>
        <taxon>Ecdysozoa</taxon>
        <taxon>Arthropoda</taxon>
        <taxon>Chelicerata</taxon>
        <taxon>Merostomata</taxon>
        <taxon>Xiphosura</taxon>
        <taxon>Limulidae</taxon>
        <taxon>Limulus</taxon>
    </lineage>
</organism>
<feature type="compositionally biased region" description="Polar residues" evidence="11">
    <location>
        <begin position="753"/>
        <end position="766"/>
    </location>
</feature>
<accession>A0ABM1T0Z9</accession>
<dbReference type="SMART" id="SM00355">
    <property type="entry name" value="ZnF_C2H2"/>
    <property type="match status" value="8"/>
</dbReference>
<feature type="domain" description="C2H2-type" evidence="12">
    <location>
        <begin position="360"/>
        <end position="387"/>
    </location>
</feature>
<evidence type="ECO:0000256" key="3">
    <source>
        <dbReference type="ARBA" id="ARBA00022737"/>
    </source>
</evidence>
<evidence type="ECO:0000256" key="10">
    <source>
        <dbReference type="PROSITE-ProRule" id="PRU00042"/>
    </source>
</evidence>
<dbReference type="RefSeq" id="XP_022249555.1">
    <property type="nucleotide sequence ID" value="XM_022393847.1"/>
</dbReference>
<dbReference type="PROSITE" id="PS50157">
    <property type="entry name" value="ZINC_FINGER_C2H2_2"/>
    <property type="match status" value="8"/>
</dbReference>
<feature type="domain" description="C2H2-type" evidence="12">
    <location>
        <begin position="1128"/>
        <end position="1150"/>
    </location>
</feature>
<evidence type="ECO:0000313" key="14">
    <source>
        <dbReference type="RefSeq" id="XP_022249555.1"/>
    </source>
</evidence>
<keyword evidence="5" id="KW-0862">Zinc</keyword>
<evidence type="ECO:0000256" key="11">
    <source>
        <dbReference type="SAM" id="MobiDB-lite"/>
    </source>
</evidence>
<feature type="compositionally biased region" description="Polar residues" evidence="11">
    <location>
        <begin position="1280"/>
        <end position="1294"/>
    </location>
</feature>
<comment type="subcellular location">
    <subcellularLocation>
        <location evidence="1">Nucleus</location>
    </subcellularLocation>
</comment>
<feature type="compositionally biased region" description="Low complexity" evidence="11">
    <location>
        <begin position="1039"/>
        <end position="1054"/>
    </location>
</feature>
<dbReference type="PROSITE" id="PS00028">
    <property type="entry name" value="ZINC_FINGER_C2H2_1"/>
    <property type="match status" value="8"/>
</dbReference>
<reference evidence="14" key="1">
    <citation type="submission" date="2025-08" db="UniProtKB">
        <authorList>
            <consortium name="RefSeq"/>
        </authorList>
    </citation>
    <scope>IDENTIFICATION</scope>
    <source>
        <tissue evidence="14">Muscle</tissue>
    </source>
</reference>
<dbReference type="InterPro" id="IPR051565">
    <property type="entry name" value="Sal_C2H2-zinc-finger"/>
</dbReference>
<dbReference type="InterPro" id="IPR013087">
    <property type="entry name" value="Znf_C2H2_type"/>
</dbReference>
<sequence>MTKRLMATLGELSSPKDGKHSPASVLNSVSATYDDHWSQRQDCRVNKIIGKVDSLMQSLPDTECKDFFHDRSSTKFEHIQEPTPSLLRNNLSRSMDSMQQVTSFNNSLLSVLQNLQMAEPRKSSPSARSPCEQLEVLQSALCNLQHQQFLQLQVIRELQVHITHRNMSSGTSSDAKVTPFHHSLNSISGSLLHQQTPPHNHKSDNSLHQTTPQNHKSDNSIHQTPTQDHKSDNSIHQTPPQSHQVDVSCESNNLSVSHQCTESLFLKEPNTLDLLQRHTEEAIQNTMFEGPFLLRGLSGVVLNKGIKGPEKGTETSVLEEEQGFKKSAQCQHQCNYCRKAFGSDSGLQIHLRSHTGERPFKCNVCGNRFSTKGNLKVHFQRHKDKYPHIEMNPNPVPEHLDKLFPLLEPQIPRTESSERYVLQEMGNIQRVSCFPLRMVDTPSQSAFTSTIDKTILKTSRAPTDEVTTNIRDNNFKFGLETDSSENSFLSSESPFDKQSVNPDPCLPNSSRESQYEDGFEDMDTEEGKPGNYLLSAESSLSPPTTTSGLSFFSSTVLKDSQISQPECHNSELTEFPIRTSNKSELMSANKSQPGDLSSYQNILVKPLEHLVQKSDASETSKLQTLVDNIETKINTDKCECRICHQLFSCKSSLQMHYRTHTGERPFLCKLCGRAFTTKENLKAHKRLHRVESVEGVYGSNYLCDLNNQITSLSEASSARLVDVYHPGLLFSNSKTSVVPPVSGSPNSSNQVSDNSEQSRSPISSIEPSLVENDDRLIEDLENPSLNDSDNIVGSSSKTNLNPEHYPPTSIQTDMPQKGCIQETLPVLKNHIKTTSYIQTEELYPGSTNISPAPSSYNTSNFGFHTSERPLPQSENSTLIQTDPLCRMAKTGSPEVPKEDTLGGNSVEPQEPLFKSTQHAGMLLVSPDSSGFRSLPSTIQYDHAILDITPKSCIASSSSEPTFSVSTAAFSGLPFPPTPGFNKTTCGVCFKTFACSSALAIHIRSHTKERPFRCNLCDRGFTTKGNMKQHMLTHDVGDISTQNNPASSPSSSTSSYTVKSFLPTSSSRNTQPATDDVKNKRTHENVTPQSLPKRPTGLSKHECLICNRPFSSGSALNIHMRTHTGDRPFKCNVCDRAFTTKGNLKVHMGTHMWANNSSRRGLNMEFMDSPTFRVAHPPLPGEFQLLRPNLFFPPLSPLYMKGLIKPSMNQISVIHSSVNMQTNCPPVGHQSASKPQTSSETLDGTQGQEVCSSQKSESDCPSEKSQTNCSPAGPQVIRPLQESNSSCSEKSQTGRPPSPEMSRAKCHSENLQTGPSATESEGQIHCHLEVKSSSDLHSSEIKQQKELCGEELKNYNFSLVPILKSTRSETDKIN</sequence>
<feature type="compositionally biased region" description="Polar residues" evidence="11">
    <location>
        <begin position="1221"/>
        <end position="1254"/>
    </location>
</feature>
<name>A0ABM1T0Z9_LIMPO</name>
<feature type="compositionally biased region" description="Low complexity" evidence="11">
    <location>
        <begin position="736"/>
        <end position="752"/>
    </location>
</feature>
<feature type="region of interest" description="Disordered" evidence="11">
    <location>
        <begin position="1"/>
        <end position="23"/>
    </location>
</feature>
<proteinExistence type="inferred from homology"/>
<keyword evidence="13" id="KW-1185">Reference proteome</keyword>
<feature type="compositionally biased region" description="Polar residues" evidence="11">
    <location>
        <begin position="1055"/>
        <end position="1072"/>
    </location>
</feature>
<feature type="region of interest" description="Disordered" evidence="11">
    <location>
        <begin position="1036"/>
        <end position="1096"/>
    </location>
</feature>
<feature type="domain" description="C2H2-type" evidence="12">
    <location>
        <begin position="638"/>
        <end position="665"/>
    </location>
</feature>
<keyword evidence="3" id="KW-0677">Repeat</keyword>
<feature type="domain" description="C2H2-type" evidence="12">
    <location>
        <begin position="1011"/>
        <end position="1033"/>
    </location>
</feature>
<evidence type="ECO:0000256" key="5">
    <source>
        <dbReference type="ARBA" id="ARBA00022833"/>
    </source>
</evidence>
<protein>
    <submittedName>
        <fullName evidence="14">Sal-like protein 1</fullName>
    </submittedName>
</protein>
<feature type="compositionally biased region" description="Basic and acidic residues" evidence="11">
    <location>
        <begin position="1074"/>
        <end position="1083"/>
    </location>
</feature>
<dbReference type="GeneID" id="106465900"/>
<feature type="domain" description="C2H2-type" evidence="12">
    <location>
        <begin position="666"/>
        <end position="693"/>
    </location>
</feature>
<gene>
    <name evidence="14" type="primary">LOC106465900</name>
</gene>
<feature type="compositionally biased region" description="Low complexity" evidence="11">
    <location>
        <begin position="533"/>
        <end position="545"/>
    </location>
</feature>
<feature type="region of interest" description="Disordered" evidence="11">
    <location>
        <begin position="735"/>
        <end position="814"/>
    </location>
</feature>
<feature type="region of interest" description="Disordered" evidence="11">
    <location>
        <begin position="485"/>
        <end position="545"/>
    </location>
</feature>
<dbReference type="PANTHER" id="PTHR23233:SF84">
    <property type="entry name" value="FI23031P1"/>
    <property type="match status" value="1"/>
</dbReference>
<evidence type="ECO:0000256" key="1">
    <source>
        <dbReference type="ARBA" id="ARBA00004123"/>
    </source>
</evidence>
<keyword evidence="4 10" id="KW-0863">Zinc-finger</keyword>
<keyword evidence="8" id="KW-0539">Nucleus</keyword>
<evidence type="ECO:0000259" key="12">
    <source>
        <dbReference type="PROSITE" id="PS50157"/>
    </source>
</evidence>
<evidence type="ECO:0000256" key="7">
    <source>
        <dbReference type="ARBA" id="ARBA00023163"/>
    </source>
</evidence>
<evidence type="ECO:0000256" key="9">
    <source>
        <dbReference type="ARBA" id="ARBA00038474"/>
    </source>
</evidence>
<feature type="region of interest" description="Disordered" evidence="11">
    <location>
        <begin position="190"/>
        <end position="246"/>
    </location>
</feature>
<dbReference type="Proteomes" id="UP000694941">
    <property type="component" value="Unplaced"/>
</dbReference>
<comment type="similarity">
    <text evidence="9">Belongs to the sal C2H2-type zinc-finger protein family.</text>
</comment>
<dbReference type="Pfam" id="PF00096">
    <property type="entry name" value="zf-C2H2"/>
    <property type="match status" value="6"/>
</dbReference>
<keyword evidence="7" id="KW-0804">Transcription</keyword>
<feature type="region of interest" description="Disordered" evidence="11">
    <location>
        <begin position="1221"/>
        <end position="1321"/>
    </location>
</feature>
<dbReference type="Gene3D" id="3.30.160.60">
    <property type="entry name" value="Classic Zinc Finger"/>
    <property type="match status" value="8"/>
</dbReference>
<feature type="domain" description="C2H2-type" evidence="12">
    <location>
        <begin position="332"/>
        <end position="359"/>
    </location>
</feature>
<keyword evidence="2" id="KW-0479">Metal-binding</keyword>
<feature type="domain" description="C2H2-type" evidence="12">
    <location>
        <begin position="1100"/>
        <end position="1127"/>
    </location>
</feature>
<evidence type="ECO:0000256" key="2">
    <source>
        <dbReference type="ARBA" id="ARBA00022723"/>
    </source>
</evidence>
<feature type="compositionally biased region" description="Polar residues" evidence="11">
    <location>
        <begin position="1308"/>
        <end position="1320"/>
    </location>
</feature>
<dbReference type="SUPFAM" id="SSF57667">
    <property type="entry name" value="beta-beta-alpha zinc fingers"/>
    <property type="match status" value="4"/>
</dbReference>
<feature type="compositionally biased region" description="Polar residues" evidence="11">
    <location>
        <begin position="783"/>
        <end position="801"/>
    </location>
</feature>
<evidence type="ECO:0000313" key="13">
    <source>
        <dbReference type="Proteomes" id="UP000694941"/>
    </source>
</evidence>
<dbReference type="PANTHER" id="PTHR23233">
    <property type="entry name" value="SAL-LIKE PROTEIN"/>
    <property type="match status" value="1"/>
</dbReference>
<evidence type="ECO:0000256" key="4">
    <source>
        <dbReference type="ARBA" id="ARBA00022771"/>
    </source>
</evidence>
<feature type="compositionally biased region" description="Acidic residues" evidence="11">
    <location>
        <begin position="515"/>
        <end position="524"/>
    </location>
</feature>
<feature type="domain" description="C2H2-type" evidence="12">
    <location>
        <begin position="983"/>
        <end position="1010"/>
    </location>
</feature>
<dbReference type="InterPro" id="IPR036236">
    <property type="entry name" value="Znf_C2H2_sf"/>
</dbReference>